<reference evidence="2" key="1">
    <citation type="submission" date="2021-04" db="EMBL/GenBank/DDBJ databases">
        <authorList>
            <consortium name="Molecular Ecology Group"/>
        </authorList>
    </citation>
    <scope>NUCLEOTIDE SEQUENCE</scope>
</reference>
<sequence length="204" mass="22580">MANSCLVLGLVSSILGLTCVVIALASSQWLKVRAPFFQNDVGLMRHCDVTSPYCGDMENLNALVNHDYAGWFRTVQAMYLLHCLGLLISAVAYLLYLIRFLEVKGSFRALAMLNFIALVAGVFSVTMFGVQMEEFFGVANPSLPDGVASLGYAFYMAILGCCLSFVVLMLSAMEAIHAIDLIRDMQNRFTVWTTPYTLFVEEEP</sequence>
<dbReference type="AlphaFoldDB" id="A0A8S3Z661"/>
<dbReference type="OrthoDB" id="6101031at2759"/>
<proteinExistence type="predicted"/>
<dbReference type="PANTHER" id="PTHR21284:SF12">
    <property type="entry name" value="EG:80H7.2 PROTEIN"/>
    <property type="match status" value="1"/>
</dbReference>
<keyword evidence="1" id="KW-0812">Transmembrane</keyword>
<keyword evidence="1" id="KW-0472">Membrane</keyword>
<gene>
    <name evidence="2" type="ORF">CUNI_LOCUS8260</name>
</gene>
<evidence type="ECO:0000313" key="3">
    <source>
        <dbReference type="Proteomes" id="UP000678393"/>
    </source>
</evidence>
<dbReference type="Proteomes" id="UP000678393">
    <property type="component" value="Unassembled WGS sequence"/>
</dbReference>
<keyword evidence="1" id="KW-1133">Transmembrane helix</keyword>
<comment type="caution">
    <text evidence="2">The sequence shown here is derived from an EMBL/GenBank/DDBJ whole genome shotgun (WGS) entry which is preliminary data.</text>
</comment>
<evidence type="ECO:0000313" key="2">
    <source>
        <dbReference type="EMBL" id="CAG5122702.1"/>
    </source>
</evidence>
<accession>A0A8S3Z661</accession>
<evidence type="ECO:0000256" key="1">
    <source>
        <dbReference type="SAM" id="Phobius"/>
    </source>
</evidence>
<organism evidence="2 3">
    <name type="scientific">Candidula unifasciata</name>
    <dbReference type="NCBI Taxonomy" id="100452"/>
    <lineage>
        <taxon>Eukaryota</taxon>
        <taxon>Metazoa</taxon>
        <taxon>Spiralia</taxon>
        <taxon>Lophotrochozoa</taxon>
        <taxon>Mollusca</taxon>
        <taxon>Gastropoda</taxon>
        <taxon>Heterobranchia</taxon>
        <taxon>Euthyneura</taxon>
        <taxon>Panpulmonata</taxon>
        <taxon>Eupulmonata</taxon>
        <taxon>Stylommatophora</taxon>
        <taxon>Helicina</taxon>
        <taxon>Helicoidea</taxon>
        <taxon>Geomitridae</taxon>
        <taxon>Candidula</taxon>
    </lineage>
</organism>
<feature type="transmembrane region" description="Helical" evidence="1">
    <location>
        <begin position="77"/>
        <end position="98"/>
    </location>
</feature>
<dbReference type="EMBL" id="CAJHNH020001346">
    <property type="protein sequence ID" value="CAG5122702.1"/>
    <property type="molecule type" value="Genomic_DNA"/>
</dbReference>
<feature type="transmembrane region" description="Helical" evidence="1">
    <location>
        <begin position="152"/>
        <end position="173"/>
    </location>
</feature>
<dbReference type="PANTHER" id="PTHR21284">
    <property type="entry name" value="EG:80H7.2 PROTEIN"/>
    <property type="match status" value="1"/>
</dbReference>
<name>A0A8S3Z661_9EUPU</name>
<feature type="transmembrane region" description="Helical" evidence="1">
    <location>
        <begin position="110"/>
        <end position="132"/>
    </location>
</feature>
<dbReference type="InterPro" id="IPR009545">
    <property type="entry name" value="Claudin-like"/>
</dbReference>
<keyword evidence="3" id="KW-1185">Reference proteome</keyword>
<dbReference type="Gene3D" id="1.20.140.150">
    <property type="match status" value="1"/>
</dbReference>
<dbReference type="Pfam" id="PF06653">
    <property type="entry name" value="Claudin_3"/>
    <property type="match status" value="1"/>
</dbReference>
<protein>
    <submittedName>
        <fullName evidence="2">Uncharacterized protein</fullName>
    </submittedName>
</protein>